<protein>
    <submittedName>
        <fullName evidence="2">Uncharacterized protein</fullName>
    </submittedName>
</protein>
<evidence type="ECO:0000313" key="2">
    <source>
        <dbReference type="EMBL" id="KAK1287206.1"/>
    </source>
</evidence>
<feature type="region of interest" description="Disordered" evidence="1">
    <location>
        <begin position="1"/>
        <end position="44"/>
    </location>
</feature>
<evidence type="ECO:0000313" key="3">
    <source>
        <dbReference type="Proteomes" id="UP001180020"/>
    </source>
</evidence>
<dbReference type="Proteomes" id="UP001180020">
    <property type="component" value="Unassembled WGS sequence"/>
</dbReference>
<dbReference type="EMBL" id="JAUJYO010000019">
    <property type="protein sequence ID" value="KAK1287206.1"/>
    <property type="molecule type" value="Genomic_DNA"/>
</dbReference>
<evidence type="ECO:0000256" key="1">
    <source>
        <dbReference type="SAM" id="MobiDB-lite"/>
    </source>
</evidence>
<comment type="caution">
    <text evidence="2">The sequence shown here is derived from an EMBL/GenBank/DDBJ whole genome shotgun (WGS) entry which is preliminary data.</text>
</comment>
<feature type="compositionally biased region" description="Basic and acidic residues" evidence="1">
    <location>
        <begin position="9"/>
        <end position="19"/>
    </location>
</feature>
<keyword evidence="3" id="KW-1185">Reference proteome</keyword>
<dbReference type="AlphaFoldDB" id="A0AAV9CFE6"/>
<organism evidence="2 3">
    <name type="scientific">Acorus calamus</name>
    <name type="common">Sweet flag</name>
    <dbReference type="NCBI Taxonomy" id="4465"/>
    <lineage>
        <taxon>Eukaryota</taxon>
        <taxon>Viridiplantae</taxon>
        <taxon>Streptophyta</taxon>
        <taxon>Embryophyta</taxon>
        <taxon>Tracheophyta</taxon>
        <taxon>Spermatophyta</taxon>
        <taxon>Magnoliopsida</taxon>
        <taxon>Liliopsida</taxon>
        <taxon>Acoraceae</taxon>
        <taxon>Acorus</taxon>
    </lineage>
</organism>
<proteinExistence type="predicted"/>
<sequence>MQQGTVALEPKEVAIREHASSQATQEDTLPIGVAGSSDDALSQPHLDNLAKDLAEANKAPKSNVSSPVDSTIHPDGKIIIDLSPLLKEWEGTLPPRNRRLLIQ</sequence>
<reference evidence="2" key="2">
    <citation type="submission" date="2023-06" db="EMBL/GenBank/DDBJ databases">
        <authorList>
            <person name="Ma L."/>
            <person name="Liu K.-W."/>
            <person name="Li Z."/>
            <person name="Hsiao Y.-Y."/>
            <person name="Qi Y."/>
            <person name="Fu T."/>
            <person name="Tang G."/>
            <person name="Zhang D."/>
            <person name="Sun W.-H."/>
            <person name="Liu D.-K."/>
            <person name="Li Y."/>
            <person name="Chen G.-Z."/>
            <person name="Liu X.-D."/>
            <person name="Liao X.-Y."/>
            <person name="Jiang Y.-T."/>
            <person name="Yu X."/>
            <person name="Hao Y."/>
            <person name="Huang J."/>
            <person name="Zhao X.-W."/>
            <person name="Ke S."/>
            <person name="Chen Y.-Y."/>
            <person name="Wu W.-L."/>
            <person name="Hsu J.-L."/>
            <person name="Lin Y.-F."/>
            <person name="Huang M.-D."/>
            <person name="Li C.-Y."/>
            <person name="Huang L."/>
            <person name="Wang Z.-W."/>
            <person name="Zhao X."/>
            <person name="Zhong W.-Y."/>
            <person name="Peng D.-H."/>
            <person name="Ahmad S."/>
            <person name="Lan S."/>
            <person name="Zhang J.-S."/>
            <person name="Tsai W.-C."/>
            <person name="Van De Peer Y."/>
            <person name="Liu Z.-J."/>
        </authorList>
    </citation>
    <scope>NUCLEOTIDE SEQUENCE</scope>
    <source>
        <strain evidence="2">CP</strain>
        <tissue evidence="2">Leaves</tissue>
    </source>
</reference>
<accession>A0AAV9CFE6</accession>
<reference evidence="2" key="1">
    <citation type="journal article" date="2023" name="Nat. Commun.">
        <title>Diploid and tetraploid genomes of Acorus and the evolution of monocots.</title>
        <authorList>
            <person name="Ma L."/>
            <person name="Liu K.W."/>
            <person name="Li Z."/>
            <person name="Hsiao Y.Y."/>
            <person name="Qi Y."/>
            <person name="Fu T."/>
            <person name="Tang G.D."/>
            <person name="Zhang D."/>
            <person name="Sun W.H."/>
            <person name="Liu D.K."/>
            <person name="Li Y."/>
            <person name="Chen G.Z."/>
            <person name="Liu X.D."/>
            <person name="Liao X.Y."/>
            <person name="Jiang Y.T."/>
            <person name="Yu X."/>
            <person name="Hao Y."/>
            <person name="Huang J."/>
            <person name="Zhao X.W."/>
            <person name="Ke S."/>
            <person name="Chen Y.Y."/>
            <person name="Wu W.L."/>
            <person name="Hsu J.L."/>
            <person name="Lin Y.F."/>
            <person name="Huang M.D."/>
            <person name="Li C.Y."/>
            <person name="Huang L."/>
            <person name="Wang Z.W."/>
            <person name="Zhao X."/>
            <person name="Zhong W.Y."/>
            <person name="Peng D.H."/>
            <person name="Ahmad S."/>
            <person name="Lan S."/>
            <person name="Zhang J.S."/>
            <person name="Tsai W.C."/>
            <person name="Van de Peer Y."/>
            <person name="Liu Z.J."/>
        </authorList>
    </citation>
    <scope>NUCLEOTIDE SEQUENCE</scope>
    <source>
        <strain evidence="2">CP</strain>
    </source>
</reference>
<gene>
    <name evidence="2" type="ORF">QJS10_CPB19g00501</name>
</gene>
<name>A0AAV9CFE6_ACOCL</name>